<dbReference type="Proteomes" id="UP000198943">
    <property type="component" value="Unassembled WGS sequence"/>
</dbReference>
<name>A0A1G6HUN0_9FIRM</name>
<gene>
    <name evidence="1" type="ORF">SAMN04487864_101216</name>
</gene>
<organism evidence="1 2">
    <name type="scientific">Succiniclasticum ruminis</name>
    <dbReference type="NCBI Taxonomy" id="40841"/>
    <lineage>
        <taxon>Bacteria</taxon>
        <taxon>Bacillati</taxon>
        <taxon>Bacillota</taxon>
        <taxon>Negativicutes</taxon>
        <taxon>Acidaminococcales</taxon>
        <taxon>Acidaminococcaceae</taxon>
        <taxon>Succiniclasticum</taxon>
    </lineage>
</organism>
<evidence type="ECO:0000313" key="2">
    <source>
        <dbReference type="Proteomes" id="UP000198943"/>
    </source>
</evidence>
<protein>
    <submittedName>
        <fullName evidence="1">Uncharacterized protein</fullName>
    </submittedName>
</protein>
<evidence type="ECO:0000313" key="1">
    <source>
        <dbReference type="EMBL" id="SDB97176.1"/>
    </source>
</evidence>
<proteinExistence type="predicted"/>
<keyword evidence="2" id="KW-1185">Reference proteome</keyword>
<sequence>MIRYPIYNLVYKHTTIIEDAKSKDRFITCTLFPEDKVKQLFYAAATVEKLLSNMMRTTAVVEANDELRAELHKINSDDRLTIARIDRRFRAYVMEFKLFSYHWEKYISDLKKINEQYGGFYDNLYRTVTKAAYDTCEEYVLATVLRNYVVHAYDSISHLHIDGGNSKAYVLKDDLLQFKMSASAKKVVLKQPELINLAIVAQKSLEALHKIQEILIEFQLKEDVVEAVHKLLNAKKIVDESGIKADLWYILKEQKPKHAINYNDGMVFQRINRTIDDSFQEESIILPLSRHGIDINCKPLHWDGYVGMASFINEVREEGFWQKLEKKYGDFAGKSFYKK</sequence>
<dbReference type="EMBL" id="FMYW01000001">
    <property type="protein sequence ID" value="SDB97176.1"/>
    <property type="molecule type" value="Genomic_DNA"/>
</dbReference>
<accession>A0A1G6HUN0</accession>
<dbReference type="AlphaFoldDB" id="A0A1G6HUN0"/>
<reference evidence="2" key="1">
    <citation type="submission" date="2016-10" db="EMBL/GenBank/DDBJ databases">
        <authorList>
            <person name="Varghese N."/>
            <person name="Submissions S."/>
        </authorList>
    </citation>
    <scope>NUCLEOTIDE SEQUENCE [LARGE SCALE GENOMIC DNA]</scope>
    <source>
        <strain evidence="2">DSM 11005</strain>
    </source>
</reference>